<evidence type="ECO:0000313" key="2">
    <source>
        <dbReference type="EMBL" id="RLN36373.1"/>
    </source>
</evidence>
<keyword evidence="3" id="KW-1185">Reference proteome</keyword>
<evidence type="ECO:0000313" key="3">
    <source>
        <dbReference type="Proteomes" id="UP000275267"/>
    </source>
</evidence>
<accession>A0A3L6TGC2</accession>
<dbReference type="Proteomes" id="UP000275267">
    <property type="component" value="Unassembled WGS sequence"/>
</dbReference>
<protein>
    <submittedName>
        <fullName evidence="2">Uncharacterized protein</fullName>
    </submittedName>
</protein>
<sequence length="279" mass="30247">MAEAQGEGEGPLQLGFVHLVEPSQDPVFSSFSRPPKNNAEAIRLWAQFLAPGSSQTIVSVPNIWADFFTAMLVNPASFSWAKQMLSSPAWDIISGRAPDGVQFALPDRCPQPSLPCLKDLPAPENLINTPDKKGKEIASAESNSPGSPLDQLKQKISSSSGPWSKALLDQAEQAKFAHILEDQGKRRSLRMPSLKNGFRDSQCTKKGCLGCIVDPPALSPSVIRNLGTSFCKIDEDSLTDVAFNKKKKVSAPGGKKPIKKKPNSKDDVDAKQDNKKPKK</sequence>
<dbReference type="EMBL" id="PQIB02000002">
    <property type="protein sequence ID" value="RLN36373.1"/>
    <property type="molecule type" value="Genomic_DNA"/>
</dbReference>
<dbReference type="PANTHER" id="PTHR33075">
    <property type="entry name" value="OS02G0499800 PROTEIN"/>
    <property type="match status" value="1"/>
</dbReference>
<evidence type="ECO:0000256" key="1">
    <source>
        <dbReference type="SAM" id="MobiDB-lite"/>
    </source>
</evidence>
<name>A0A3L6TGC2_PANMI</name>
<feature type="compositionally biased region" description="Basic and acidic residues" evidence="1">
    <location>
        <begin position="263"/>
        <end position="279"/>
    </location>
</feature>
<feature type="region of interest" description="Disordered" evidence="1">
    <location>
        <begin position="245"/>
        <end position="279"/>
    </location>
</feature>
<organism evidence="2 3">
    <name type="scientific">Panicum miliaceum</name>
    <name type="common">Proso millet</name>
    <name type="synonym">Broomcorn millet</name>
    <dbReference type="NCBI Taxonomy" id="4540"/>
    <lineage>
        <taxon>Eukaryota</taxon>
        <taxon>Viridiplantae</taxon>
        <taxon>Streptophyta</taxon>
        <taxon>Embryophyta</taxon>
        <taxon>Tracheophyta</taxon>
        <taxon>Spermatophyta</taxon>
        <taxon>Magnoliopsida</taxon>
        <taxon>Liliopsida</taxon>
        <taxon>Poales</taxon>
        <taxon>Poaceae</taxon>
        <taxon>PACMAD clade</taxon>
        <taxon>Panicoideae</taxon>
        <taxon>Panicodae</taxon>
        <taxon>Paniceae</taxon>
        <taxon>Panicinae</taxon>
        <taxon>Panicum</taxon>
        <taxon>Panicum sect. Panicum</taxon>
    </lineage>
</organism>
<dbReference type="OrthoDB" id="696409at2759"/>
<feature type="region of interest" description="Disordered" evidence="1">
    <location>
        <begin position="120"/>
        <end position="161"/>
    </location>
</feature>
<reference evidence="3" key="1">
    <citation type="journal article" date="2019" name="Nat. Commun.">
        <title>The genome of broomcorn millet.</title>
        <authorList>
            <person name="Zou C."/>
            <person name="Miki D."/>
            <person name="Li D."/>
            <person name="Tang Q."/>
            <person name="Xiao L."/>
            <person name="Rajput S."/>
            <person name="Deng P."/>
            <person name="Jia W."/>
            <person name="Huang R."/>
            <person name="Zhang M."/>
            <person name="Sun Y."/>
            <person name="Hu J."/>
            <person name="Fu X."/>
            <person name="Schnable P.S."/>
            <person name="Li F."/>
            <person name="Zhang H."/>
            <person name="Feng B."/>
            <person name="Zhu X."/>
            <person name="Liu R."/>
            <person name="Schnable J.C."/>
            <person name="Zhu J.-K."/>
            <person name="Zhang H."/>
        </authorList>
    </citation>
    <scope>NUCLEOTIDE SEQUENCE [LARGE SCALE GENOMIC DNA]</scope>
</reference>
<comment type="caution">
    <text evidence="2">The sequence shown here is derived from an EMBL/GenBank/DDBJ whole genome shotgun (WGS) entry which is preliminary data.</text>
</comment>
<gene>
    <name evidence="2" type="ORF">C2845_PM03G28930</name>
</gene>
<proteinExistence type="predicted"/>
<dbReference type="AlphaFoldDB" id="A0A3L6TGC2"/>